<gene>
    <name evidence="1" type="ORF">NTEN_LOCUS20103</name>
    <name evidence="2" type="ORF">NTEN_LOCUS20104</name>
</gene>
<dbReference type="Proteomes" id="UP000479000">
    <property type="component" value="Unassembled WGS sequence"/>
</dbReference>
<dbReference type="EMBL" id="CADCXU010029456">
    <property type="protein sequence ID" value="CAB0015763.1"/>
    <property type="molecule type" value="Genomic_DNA"/>
</dbReference>
<keyword evidence="3" id="KW-1185">Reference proteome</keyword>
<accession>A0A6H5HDD8</accession>
<protein>
    <submittedName>
        <fullName evidence="2">Uncharacterized protein</fullName>
    </submittedName>
</protein>
<dbReference type="AlphaFoldDB" id="A0A6H5HDD8"/>
<sequence length="72" mass="8165">MKPSLKVIDNTYSETTYTTFKQMANNRNGMDADKNGVGMIRNQDTTMGMISDKQRAICVPNFARWRKSVTGE</sequence>
<evidence type="ECO:0000313" key="1">
    <source>
        <dbReference type="EMBL" id="CAB0015763.1"/>
    </source>
</evidence>
<organism evidence="2 3">
    <name type="scientific">Nesidiocoris tenuis</name>
    <dbReference type="NCBI Taxonomy" id="355587"/>
    <lineage>
        <taxon>Eukaryota</taxon>
        <taxon>Metazoa</taxon>
        <taxon>Ecdysozoa</taxon>
        <taxon>Arthropoda</taxon>
        <taxon>Hexapoda</taxon>
        <taxon>Insecta</taxon>
        <taxon>Pterygota</taxon>
        <taxon>Neoptera</taxon>
        <taxon>Paraneoptera</taxon>
        <taxon>Hemiptera</taxon>
        <taxon>Heteroptera</taxon>
        <taxon>Panheteroptera</taxon>
        <taxon>Cimicomorpha</taxon>
        <taxon>Miridae</taxon>
        <taxon>Dicyphina</taxon>
        <taxon>Nesidiocoris</taxon>
    </lineage>
</organism>
<proteinExistence type="predicted"/>
<name>A0A6H5HDD8_9HEMI</name>
<evidence type="ECO:0000313" key="3">
    <source>
        <dbReference type="Proteomes" id="UP000479000"/>
    </source>
</evidence>
<dbReference type="EMBL" id="CADCXU010029457">
    <property type="protein sequence ID" value="CAB0015764.1"/>
    <property type="molecule type" value="Genomic_DNA"/>
</dbReference>
<evidence type="ECO:0000313" key="2">
    <source>
        <dbReference type="EMBL" id="CAB0015764.1"/>
    </source>
</evidence>
<reference evidence="2 3" key="1">
    <citation type="submission" date="2020-02" db="EMBL/GenBank/DDBJ databases">
        <authorList>
            <person name="Ferguson B K."/>
        </authorList>
    </citation>
    <scope>NUCLEOTIDE SEQUENCE [LARGE SCALE GENOMIC DNA]</scope>
</reference>